<dbReference type="AlphaFoldDB" id="A0A0A9DNB5"/>
<organism evidence="1">
    <name type="scientific">Arundo donax</name>
    <name type="common">Giant reed</name>
    <name type="synonym">Donax arundinaceus</name>
    <dbReference type="NCBI Taxonomy" id="35708"/>
    <lineage>
        <taxon>Eukaryota</taxon>
        <taxon>Viridiplantae</taxon>
        <taxon>Streptophyta</taxon>
        <taxon>Embryophyta</taxon>
        <taxon>Tracheophyta</taxon>
        <taxon>Spermatophyta</taxon>
        <taxon>Magnoliopsida</taxon>
        <taxon>Liliopsida</taxon>
        <taxon>Poales</taxon>
        <taxon>Poaceae</taxon>
        <taxon>PACMAD clade</taxon>
        <taxon>Arundinoideae</taxon>
        <taxon>Arundineae</taxon>
        <taxon>Arundo</taxon>
    </lineage>
</organism>
<evidence type="ECO:0000313" key="1">
    <source>
        <dbReference type="EMBL" id="JAD87115.1"/>
    </source>
</evidence>
<name>A0A0A9DNB5_ARUDO</name>
<reference evidence="1" key="2">
    <citation type="journal article" date="2015" name="Data Brief">
        <title>Shoot transcriptome of the giant reed, Arundo donax.</title>
        <authorList>
            <person name="Barrero R.A."/>
            <person name="Guerrero F.D."/>
            <person name="Moolhuijzen P."/>
            <person name="Goolsby J.A."/>
            <person name="Tidwell J."/>
            <person name="Bellgard S.E."/>
            <person name="Bellgard M.I."/>
        </authorList>
    </citation>
    <scope>NUCLEOTIDE SEQUENCE</scope>
    <source>
        <tissue evidence="1">Shoot tissue taken approximately 20 cm above the soil surface</tissue>
    </source>
</reference>
<reference evidence="1" key="1">
    <citation type="submission" date="2014-09" db="EMBL/GenBank/DDBJ databases">
        <authorList>
            <person name="Magalhaes I.L.F."/>
            <person name="Oliveira U."/>
            <person name="Santos F.R."/>
            <person name="Vidigal T.H.D.A."/>
            <person name="Brescovit A.D."/>
            <person name="Santos A.J."/>
        </authorList>
    </citation>
    <scope>NUCLEOTIDE SEQUENCE</scope>
    <source>
        <tissue evidence="1">Shoot tissue taken approximately 20 cm above the soil surface</tissue>
    </source>
</reference>
<protein>
    <submittedName>
        <fullName evidence="1">Uncharacterized protein</fullName>
    </submittedName>
</protein>
<sequence>MKFMLQRMLACHIKQLPRQLGSQMKFQHLCLCLSP</sequence>
<accession>A0A0A9DNB5</accession>
<dbReference type="EMBL" id="GBRH01210780">
    <property type="protein sequence ID" value="JAD87115.1"/>
    <property type="molecule type" value="Transcribed_RNA"/>
</dbReference>
<proteinExistence type="predicted"/>